<dbReference type="PATRIC" id="fig|1230459.4.peg.511"/>
<comment type="caution">
    <text evidence="1">The sequence shown here is derived from an EMBL/GenBank/DDBJ whole genome shotgun (WGS) entry which is preliminary data.</text>
</comment>
<evidence type="ECO:0000313" key="2">
    <source>
        <dbReference type="Proteomes" id="UP000011592"/>
    </source>
</evidence>
<protein>
    <submittedName>
        <fullName evidence="1">Uncharacterized protein</fullName>
    </submittedName>
</protein>
<proteinExistence type="predicted"/>
<dbReference type="Proteomes" id="UP000011592">
    <property type="component" value="Unassembled WGS sequence"/>
</dbReference>
<name>L9ZC61_9EURY</name>
<gene>
    <name evidence="1" type="ORF">C486_02568</name>
</gene>
<dbReference type="EMBL" id="AOIJ01000032">
    <property type="protein sequence ID" value="ELY83212.1"/>
    <property type="molecule type" value="Genomic_DNA"/>
</dbReference>
<sequence length="40" mass="4478">MMAAAGDRFAMTLTFERPLTEEKVAEHCRAIADHLVESDN</sequence>
<reference evidence="1 2" key="1">
    <citation type="journal article" date="2014" name="PLoS Genet.">
        <title>Phylogenetically driven sequencing of extremely halophilic archaea reveals strategies for static and dynamic osmo-response.</title>
        <authorList>
            <person name="Becker E.A."/>
            <person name="Seitzer P.M."/>
            <person name="Tritt A."/>
            <person name="Larsen D."/>
            <person name="Krusor M."/>
            <person name="Yao A.I."/>
            <person name="Wu D."/>
            <person name="Madern D."/>
            <person name="Eisen J.A."/>
            <person name="Darling A.E."/>
            <person name="Facciotti M.T."/>
        </authorList>
    </citation>
    <scope>NUCLEOTIDE SEQUENCE [LARGE SCALE GENOMIC DNA]</scope>
    <source>
        <strain evidence="1 2">JCM 14663</strain>
    </source>
</reference>
<evidence type="ECO:0000313" key="1">
    <source>
        <dbReference type="EMBL" id="ELY83212.1"/>
    </source>
</evidence>
<accession>L9ZC61</accession>
<keyword evidence="2" id="KW-1185">Reference proteome</keyword>
<organism evidence="1 2">
    <name type="scientific">Natrinema gari JCM 14663</name>
    <dbReference type="NCBI Taxonomy" id="1230459"/>
    <lineage>
        <taxon>Archaea</taxon>
        <taxon>Methanobacteriati</taxon>
        <taxon>Methanobacteriota</taxon>
        <taxon>Stenosarchaea group</taxon>
        <taxon>Halobacteria</taxon>
        <taxon>Halobacteriales</taxon>
        <taxon>Natrialbaceae</taxon>
        <taxon>Natrinema</taxon>
    </lineage>
</organism>
<dbReference type="AlphaFoldDB" id="L9ZC61"/>